<proteinExistence type="predicted"/>
<dbReference type="EMBL" id="DTGT01000241">
    <property type="protein sequence ID" value="HGH61175.1"/>
    <property type="molecule type" value="Genomic_DNA"/>
</dbReference>
<evidence type="ECO:0000313" key="1">
    <source>
        <dbReference type="EMBL" id="HGH61175.1"/>
    </source>
</evidence>
<comment type="caution">
    <text evidence="1">The sequence shown here is derived from an EMBL/GenBank/DDBJ whole genome shotgun (WGS) entry which is preliminary data.</text>
</comment>
<sequence length="63" mass="7071">MALAAIGEVPHELDETRVNVAFSEKRSGESCMPGRVLQERPPNIGLCLARVIIVNEWAQQRHF</sequence>
<dbReference type="AlphaFoldDB" id="A0A7C4EXL1"/>
<protein>
    <submittedName>
        <fullName evidence="1">Uncharacterized protein</fullName>
    </submittedName>
</protein>
<reference evidence="1" key="1">
    <citation type="journal article" date="2020" name="mSystems">
        <title>Genome- and Community-Level Interaction Insights into Carbon Utilization and Element Cycling Functions of Hydrothermarchaeota in Hydrothermal Sediment.</title>
        <authorList>
            <person name="Zhou Z."/>
            <person name="Liu Y."/>
            <person name="Xu W."/>
            <person name="Pan J."/>
            <person name="Luo Z.H."/>
            <person name="Li M."/>
        </authorList>
    </citation>
    <scope>NUCLEOTIDE SEQUENCE [LARGE SCALE GENOMIC DNA]</scope>
    <source>
        <strain evidence="1">SpSt-769</strain>
    </source>
</reference>
<accession>A0A7C4EXL1</accession>
<gene>
    <name evidence="1" type="ORF">ENV54_07750</name>
</gene>
<organism evidence="1">
    <name type="scientific">Desulfomonile tiedjei</name>
    <dbReference type="NCBI Taxonomy" id="2358"/>
    <lineage>
        <taxon>Bacteria</taxon>
        <taxon>Pseudomonadati</taxon>
        <taxon>Thermodesulfobacteriota</taxon>
        <taxon>Desulfomonilia</taxon>
        <taxon>Desulfomonilales</taxon>
        <taxon>Desulfomonilaceae</taxon>
        <taxon>Desulfomonile</taxon>
    </lineage>
</organism>
<name>A0A7C4EXL1_9BACT</name>